<keyword evidence="1" id="KW-0223">Dioxygenase</keyword>
<keyword evidence="1" id="KW-1133">Transmembrane helix</keyword>
<feature type="transmembrane region" description="Helical" evidence="1">
    <location>
        <begin position="130"/>
        <end position="150"/>
    </location>
</feature>
<dbReference type="Proteomes" id="UP000219452">
    <property type="component" value="Unassembled WGS sequence"/>
</dbReference>
<feature type="transmembrane region" description="Helical" evidence="1">
    <location>
        <begin position="42"/>
        <end position="66"/>
    </location>
</feature>
<keyword evidence="1" id="KW-1003">Cell membrane</keyword>
<gene>
    <name evidence="2" type="ORF">SAMN06269250_1559</name>
</gene>
<dbReference type="GO" id="GO:0005506">
    <property type="term" value="F:iron ion binding"/>
    <property type="evidence" value="ECO:0007669"/>
    <property type="project" value="UniProtKB-UniRule"/>
</dbReference>
<dbReference type="GO" id="GO:0003834">
    <property type="term" value="F:beta-carotene 15,15'-dioxygenase activity"/>
    <property type="evidence" value="ECO:0007669"/>
    <property type="project" value="UniProtKB-EC"/>
</dbReference>
<reference evidence="3" key="1">
    <citation type="submission" date="2017-09" db="EMBL/GenBank/DDBJ databases">
        <authorList>
            <person name="Varghese N."/>
            <person name="Submissions S."/>
        </authorList>
    </citation>
    <scope>NUCLEOTIDE SEQUENCE [LARGE SCALE GENOMIC DNA]</scope>
    <source>
        <strain evidence="3">DSM 29961</strain>
    </source>
</reference>
<protein>
    <recommendedName>
        <fullName evidence="1">Probable beta-carotene 15,15'-dioxygenase</fullName>
        <ecNumber evidence="1">1.13.11.63</ecNumber>
    </recommendedName>
</protein>
<keyword evidence="1" id="KW-0812">Transmembrane</keyword>
<comment type="subcellular location">
    <subcellularLocation>
        <location evidence="1">Cell membrane</location>
        <topology evidence="1">Multi-pass membrane protein</topology>
    </subcellularLocation>
</comment>
<dbReference type="InterPro" id="IPR022270">
    <property type="entry name" value="Blh_diox"/>
</dbReference>
<feature type="transmembrane region" description="Helical" evidence="1">
    <location>
        <begin position="20"/>
        <end position="36"/>
    </location>
</feature>
<evidence type="ECO:0000313" key="3">
    <source>
        <dbReference type="Proteomes" id="UP000219452"/>
    </source>
</evidence>
<dbReference type="GO" id="GO:0005886">
    <property type="term" value="C:plasma membrane"/>
    <property type="evidence" value="ECO:0007669"/>
    <property type="project" value="UniProtKB-SubCell"/>
</dbReference>
<proteinExistence type="inferred from homology"/>
<dbReference type="EMBL" id="OCNH01000001">
    <property type="protein sequence ID" value="SOD80764.1"/>
    <property type="molecule type" value="Genomic_DNA"/>
</dbReference>
<evidence type="ECO:0000256" key="1">
    <source>
        <dbReference type="HAMAP-Rule" id="MF_02093"/>
    </source>
</evidence>
<comment type="similarity">
    <text evidence="1">Belongs to the Brp/Blh beta-carotene diooxygenase family.</text>
</comment>
<organism evidence="2 3">
    <name type="scientific">Spirosoma fluviale</name>
    <dbReference type="NCBI Taxonomy" id="1597977"/>
    <lineage>
        <taxon>Bacteria</taxon>
        <taxon>Pseudomonadati</taxon>
        <taxon>Bacteroidota</taxon>
        <taxon>Cytophagia</taxon>
        <taxon>Cytophagales</taxon>
        <taxon>Cytophagaceae</taxon>
        <taxon>Spirosoma</taxon>
    </lineage>
</organism>
<dbReference type="RefSeq" id="WP_245877772.1">
    <property type="nucleotide sequence ID" value="NZ_OCNH01000001.1"/>
</dbReference>
<dbReference type="Pfam" id="PF15461">
    <property type="entry name" value="BCD"/>
    <property type="match status" value="1"/>
</dbReference>
<accession>A0A286FD66</accession>
<dbReference type="AlphaFoldDB" id="A0A286FD66"/>
<comment type="cofactor">
    <cofactor evidence="1">
        <name>Fe(2+)</name>
        <dbReference type="ChEBI" id="CHEBI:29033"/>
    </cofactor>
</comment>
<feature type="transmembrane region" description="Helical" evidence="1">
    <location>
        <begin position="269"/>
        <end position="288"/>
    </location>
</feature>
<keyword evidence="1" id="KW-0479">Metal-binding</keyword>
<feature type="transmembrane region" description="Helical" evidence="1">
    <location>
        <begin position="171"/>
        <end position="198"/>
    </location>
</feature>
<evidence type="ECO:0000313" key="2">
    <source>
        <dbReference type="EMBL" id="SOD80764.1"/>
    </source>
</evidence>
<dbReference type="NCBIfam" id="TIGR03753">
    <property type="entry name" value="blh_monoox"/>
    <property type="match status" value="1"/>
</dbReference>
<keyword evidence="1" id="KW-0472">Membrane</keyword>
<feature type="transmembrane region" description="Helical" evidence="1">
    <location>
        <begin position="210"/>
        <end position="233"/>
    </location>
</feature>
<dbReference type="GO" id="GO:0010436">
    <property type="term" value="F:carotenoid dioxygenase activity"/>
    <property type="evidence" value="ECO:0007669"/>
    <property type="project" value="UniProtKB-UniRule"/>
</dbReference>
<comment type="function">
    <text evidence="1">Catalyzes the cleavage of beta-carotene at its central double bond (15,15') to yield two molecules of all-trans-retinal.</text>
</comment>
<comment type="caution">
    <text evidence="1">Lacks conserved residue(s) required for the propagation of feature annotation.</text>
</comment>
<keyword evidence="1" id="KW-0408">Iron</keyword>
<comment type="catalytic activity">
    <reaction evidence="1">
        <text>all-trans-beta-carotene + O2 = 2 all-trans-retinal</text>
        <dbReference type="Rhea" id="RHEA:32887"/>
        <dbReference type="ChEBI" id="CHEBI:15379"/>
        <dbReference type="ChEBI" id="CHEBI:17579"/>
        <dbReference type="ChEBI" id="CHEBI:17898"/>
        <dbReference type="EC" id="1.13.11.63"/>
    </reaction>
</comment>
<feature type="transmembrane region" description="Helical" evidence="1">
    <location>
        <begin position="87"/>
        <end position="118"/>
    </location>
</feature>
<dbReference type="GO" id="GO:0016121">
    <property type="term" value="P:carotene catabolic process"/>
    <property type="evidence" value="ECO:0007669"/>
    <property type="project" value="UniProtKB-UniRule"/>
</dbReference>
<name>A0A286FD66_9BACT</name>
<keyword evidence="2" id="KW-0503">Monooxygenase</keyword>
<dbReference type="GO" id="GO:0004497">
    <property type="term" value="F:monooxygenase activity"/>
    <property type="evidence" value="ECO:0007669"/>
    <property type="project" value="UniProtKB-KW"/>
</dbReference>
<sequence>MMITSLLTKLSSYIQRTPTGLTILAGTLLACYQYWVGPLPIWLQLVFCISLLLLVGIPHGALDHLIEQERTIRQAQPFSLARFLTKYVLMIAIYGLAWVFFPVFSLTIFLLISAWHFGETDLENAPDDRYWSLIRLVAGGFVVAFILLTHAPEVTPILGRIIQNNPQALNLWGEAAAGAGSLLRGWATLAVVLAMLALGHQPMRLNGWRLARLGMVLLLTYMLPLLPAFMLYFGGWHSLSSFGIIQSYLQRPGKPTQTIWKLWRQSIPLTLLAFGFLMAGAGIWQSYIPLFDPLPYLFILLSTITLPHIQVMHQLDLLRK</sequence>
<dbReference type="EC" id="1.13.11.63" evidence="1"/>
<keyword evidence="3" id="KW-1185">Reference proteome</keyword>
<dbReference type="HAMAP" id="MF_02093">
    <property type="entry name" value="Beta_carotene_diox"/>
    <property type="match status" value="1"/>
</dbReference>
<keyword evidence="1" id="KW-0560">Oxidoreductase</keyword>